<evidence type="ECO:0000256" key="1">
    <source>
        <dbReference type="SAM" id="Phobius"/>
    </source>
</evidence>
<dbReference type="Proteomes" id="UP000254519">
    <property type="component" value="Unassembled WGS sequence"/>
</dbReference>
<proteinExistence type="predicted"/>
<keyword evidence="3" id="KW-0548">Nucleotidyltransferase</keyword>
<dbReference type="InterPro" id="IPR029787">
    <property type="entry name" value="Nucleotide_cyclase"/>
</dbReference>
<keyword evidence="4" id="KW-1185">Reference proteome</keyword>
<dbReference type="GO" id="GO:0005886">
    <property type="term" value="C:plasma membrane"/>
    <property type="evidence" value="ECO:0007669"/>
    <property type="project" value="TreeGrafter"/>
</dbReference>
<dbReference type="EMBL" id="UGYZ01000002">
    <property type="protein sequence ID" value="SUJ22000.1"/>
    <property type="molecule type" value="Genomic_DNA"/>
</dbReference>
<protein>
    <submittedName>
        <fullName evidence="3">Probable diguanylate cyclase YcdT</fullName>
        <ecNumber evidence="3">2.7.7.65</ecNumber>
    </submittedName>
</protein>
<dbReference type="PANTHER" id="PTHR45138">
    <property type="entry name" value="REGULATORY COMPONENTS OF SENSORY TRANSDUCTION SYSTEM"/>
    <property type="match status" value="1"/>
</dbReference>
<dbReference type="PROSITE" id="PS51257">
    <property type="entry name" value="PROKAR_LIPOPROTEIN"/>
    <property type="match status" value="1"/>
</dbReference>
<name>A0A380CLJ5_SPOPA</name>
<feature type="transmembrane region" description="Helical" evidence="1">
    <location>
        <begin position="7"/>
        <end position="23"/>
    </location>
</feature>
<reference evidence="3 4" key="1">
    <citation type="submission" date="2018-06" db="EMBL/GenBank/DDBJ databases">
        <authorList>
            <consortium name="Pathogen Informatics"/>
            <person name="Doyle S."/>
        </authorList>
    </citation>
    <scope>NUCLEOTIDE SEQUENCE [LARGE SCALE GENOMIC DNA]</scope>
    <source>
        <strain evidence="4">ATCC 11859 / DSM 33 / NCIB 8841 / NCTC 4822</strain>
    </source>
</reference>
<dbReference type="Pfam" id="PF00990">
    <property type="entry name" value="GGDEF"/>
    <property type="match status" value="1"/>
</dbReference>
<dbReference type="InterPro" id="IPR000160">
    <property type="entry name" value="GGDEF_dom"/>
</dbReference>
<dbReference type="SUPFAM" id="SSF55073">
    <property type="entry name" value="Nucleotide cyclase"/>
    <property type="match status" value="1"/>
</dbReference>
<dbReference type="GO" id="GO:0043709">
    <property type="term" value="P:cell adhesion involved in single-species biofilm formation"/>
    <property type="evidence" value="ECO:0007669"/>
    <property type="project" value="TreeGrafter"/>
</dbReference>
<dbReference type="NCBIfam" id="TIGR00254">
    <property type="entry name" value="GGDEF"/>
    <property type="match status" value="1"/>
</dbReference>
<keyword evidence="1" id="KW-0472">Membrane</keyword>
<dbReference type="AlphaFoldDB" id="A0A380CLJ5"/>
<dbReference type="CDD" id="cd01949">
    <property type="entry name" value="GGDEF"/>
    <property type="match status" value="1"/>
</dbReference>
<dbReference type="Gene3D" id="3.30.70.270">
    <property type="match status" value="1"/>
</dbReference>
<dbReference type="PROSITE" id="PS50887">
    <property type="entry name" value="GGDEF"/>
    <property type="match status" value="1"/>
</dbReference>
<evidence type="ECO:0000259" key="2">
    <source>
        <dbReference type="PROSITE" id="PS50887"/>
    </source>
</evidence>
<keyword evidence="3" id="KW-0808">Transferase</keyword>
<evidence type="ECO:0000313" key="3">
    <source>
        <dbReference type="EMBL" id="SUJ22000.1"/>
    </source>
</evidence>
<evidence type="ECO:0000313" key="4">
    <source>
        <dbReference type="Proteomes" id="UP000254519"/>
    </source>
</evidence>
<gene>
    <name evidence="3" type="primary">ycdT</name>
    <name evidence="3" type="ORF">NCTC4822_03298</name>
</gene>
<accession>A0A380CLJ5</accession>
<sequence>MKYRGRFILLFISLVSACVYLVIGNVQIIPFTIFTLIEFSFSWFIGGWYDKYRYLSYHDPLTGVYNRRYAYMHLERYFKIANRRHERIGILNIDIDNFKLINDTYGHSYGDFILKGLCRIIVENTRKEDILVRWGGDEFLLFVIDKDDTSLENLTYQINDTIKTDLNNYGESKKHEVTVSIGHSIYPDDGQNISDLLSISDKRMYKVKSITKEVSLL</sequence>
<dbReference type="PANTHER" id="PTHR45138:SF6">
    <property type="entry name" value="DIGUANYLATE CYCLASE DGCN"/>
    <property type="match status" value="1"/>
</dbReference>
<feature type="domain" description="GGDEF" evidence="2">
    <location>
        <begin position="86"/>
        <end position="217"/>
    </location>
</feature>
<dbReference type="RefSeq" id="WP_115363891.1">
    <property type="nucleotide sequence ID" value="NZ_CP038012.1"/>
</dbReference>
<dbReference type="InterPro" id="IPR050469">
    <property type="entry name" value="Diguanylate_Cyclase"/>
</dbReference>
<keyword evidence="1" id="KW-0812">Transmembrane</keyword>
<dbReference type="OrthoDB" id="69083at2"/>
<dbReference type="GO" id="GO:0052621">
    <property type="term" value="F:diguanylate cyclase activity"/>
    <property type="evidence" value="ECO:0007669"/>
    <property type="project" value="UniProtKB-EC"/>
</dbReference>
<dbReference type="SMART" id="SM00267">
    <property type="entry name" value="GGDEF"/>
    <property type="match status" value="1"/>
</dbReference>
<dbReference type="EC" id="2.7.7.65" evidence="3"/>
<keyword evidence="1" id="KW-1133">Transmembrane helix</keyword>
<dbReference type="InterPro" id="IPR043128">
    <property type="entry name" value="Rev_trsase/Diguanyl_cyclase"/>
</dbReference>
<organism evidence="3 4">
    <name type="scientific">Sporosarcina pasteurii</name>
    <name type="common">Bacillus pasteurii</name>
    <dbReference type="NCBI Taxonomy" id="1474"/>
    <lineage>
        <taxon>Bacteria</taxon>
        <taxon>Bacillati</taxon>
        <taxon>Bacillota</taxon>
        <taxon>Bacilli</taxon>
        <taxon>Bacillales</taxon>
        <taxon>Caryophanaceae</taxon>
        <taxon>Sporosarcina</taxon>
    </lineage>
</organism>
<dbReference type="GO" id="GO:1902201">
    <property type="term" value="P:negative regulation of bacterial-type flagellum-dependent cell motility"/>
    <property type="evidence" value="ECO:0007669"/>
    <property type="project" value="TreeGrafter"/>
</dbReference>